<comment type="caution">
    <text evidence="2">The sequence shown here is derived from an EMBL/GenBank/DDBJ whole genome shotgun (WGS) entry which is preliminary data.</text>
</comment>
<keyword evidence="1" id="KW-0732">Signal</keyword>
<evidence type="ECO:0000256" key="1">
    <source>
        <dbReference type="SAM" id="SignalP"/>
    </source>
</evidence>
<evidence type="ECO:0000313" key="3">
    <source>
        <dbReference type="Proteomes" id="UP000317043"/>
    </source>
</evidence>
<evidence type="ECO:0000313" key="2">
    <source>
        <dbReference type="EMBL" id="TQL79349.1"/>
    </source>
</evidence>
<feature type="signal peptide" evidence="1">
    <location>
        <begin position="1"/>
        <end position="30"/>
    </location>
</feature>
<gene>
    <name evidence="2" type="ORF">FB566_4950</name>
</gene>
<name>A0A543B3D5_9ACTN</name>
<dbReference type="Proteomes" id="UP000317043">
    <property type="component" value="Unassembled WGS sequence"/>
</dbReference>
<dbReference type="EMBL" id="VFOW01000001">
    <property type="protein sequence ID" value="TQL79349.1"/>
    <property type="molecule type" value="Genomic_DNA"/>
</dbReference>
<evidence type="ECO:0008006" key="4">
    <source>
        <dbReference type="Google" id="ProtNLM"/>
    </source>
</evidence>
<feature type="chain" id="PRO_5021767389" description="Peptidase inhibitor family I36" evidence="1">
    <location>
        <begin position="31"/>
        <end position="81"/>
    </location>
</feature>
<protein>
    <recommendedName>
        <fullName evidence="4">Peptidase inhibitor family I36</fullName>
    </recommendedName>
</protein>
<accession>A0A543B3D5</accession>
<dbReference type="Pfam" id="PF19806">
    <property type="entry name" value="DUF6289"/>
    <property type="match status" value="1"/>
</dbReference>
<dbReference type="InterPro" id="IPR046256">
    <property type="entry name" value="DUF6289"/>
</dbReference>
<keyword evidence="3" id="KW-1185">Reference proteome</keyword>
<proteinExistence type="predicted"/>
<sequence>MNVRSRSISAAVAAVGIAASLMLTATPAQAAACPIGYDCQTTWYSDAAKTNAVGGEWTSCDGHTSTWGARGPYQNYSRIRC</sequence>
<dbReference type="RefSeq" id="WP_211347856.1">
    <property type="nucleotide sequence ID" value="NZ_JBHTGS010000002.1"/>
</dbReference>
<dbReference type="AlphaFoldDB" id="A0A543B3D5"/>
<reference evidence="2 3" key="1">
    <citation type="submission" date="2019-06" db="EMBL/GenBank/DDBJ databases">
        <title>Sequencing the genomes of 1000 actinobacteria strains.</title>
        <authorList>
            <person name="Klenk H.-P."/>
        </authorList>
    </citation>
    <scope>NUCLEOTIDE SEQUENCE [LARGE SCALE GENOMIC DNA]</scope>
    <source>
        <strain evidence="2 3">DSM 45928</strain>
    </source>
</reference>
<dbReference type="InParanoid" id="A0A543B3D5"/>
<organism evidence="2 3">
    <name type="scientific">Stackebrandtia endophytica</name>
    <dbReference type="NCBI Taxonomy" id="1496996"/>
    <lineage>
        <taxon>Bacteria</taxon>
        <taxon>Bacillati</taxon>
        <taxon>Actinomycetota</taxon>
        <taxon>Actinomycetes</taxon>
        <taxon>Glycomycetales</taxon>
        <taxon>Glycomycetaceae</taxon>
        <taxon>Stackebrandtia</taxon>
    </lineage>
</organism>